<keyword evidence="1 2" id="KW-0597">Phosphoprotein</keyword>
<feature type="domain" description="Response regulatory" evidence="4">
    <location>
        <begin position="14"/>
        <end position="137"/>
    </location>
</feature>
<dbReference type="PANTHER" id="PTHR44591">
    <property type="entry name" value="STRESS RESPONSE REGULATOR PROTEIN 1"/>
    <property type="match status" value="1"/>
</dbReference>
<evidence type="ECO:0000256" key="1">
    <source>
        <dbReference type="ARBA" id="ARBA00022553"/>
    </source>
</evidence>
<dbReference type="SUPFAM" id="SSF52172">
    <property type="entry name" value="CheY-like"/>
    <property type="match status" value="1"/>
</dbReference>
<dbReference type="Pfam" id="PF00072">
    <property type="entry name" value="Response_reg"/>
    <property type="match status" value="1"/>
</dbReference>
<evidence type="ECO:0000256" key="2">
    <source>
        <dbReference type="PROSITE-ProRule" id="PRU00169"/>
    </source>
</evidence>
<evidence type="ECO:0000313" key="6">
    <source>
        <dbReference type="Proteomes" id="UP000735592"/>
    </source>
</evidence>
<dbReference type="PROSITE" id="PS50110">
    <property type="entry name" value="RESPONSE_REGULATORY"/>
    <property type="match status" value="1"/>
</dbReference>
<keyword evidence="6" id="KW-1185">Reference proteome</keyword>
<comment type="caution">
    <text evidence="5">The sequence shown here is derived from an EMBL/GenBank/DDBJ whole genome shotgun (WGS) entry which is preliminary data.</text>
</comment>
<protein>
    <submittedName>
        <fullName evidence="5">Response regulator</fullName>
    </submittedName>
</protein>
<evidence type="ECO:0000256" key="3">
    <source>
        <dbReference type="SAM" id="Coils"/>
    </source>
</evidence>
<dbReference type="InterPro" id="IPR001789">
    <property type="entry name" value="Sig_transdc_resp-reg_receiver"/>
</dbReference>
<gene>
    <name evidence="5" type="ORF">GM655_13315</name>
</gene>
<dbReference type="Proteomes" id="UP000735592">
    <property type="component" value="Unassembled WGS sequence"/>
</dbReference>
<dbReference type="SMART" id="SM00448">
    <property type="entry name" value="REC"/>
    <property type="match status" value="1"/>
</dbReference>
<dbReference type="InterPro" id="IPR050595">
    <property type="entry name" value="Bact_response_regulator"/>
</dbReference>
<dbReference type="InterPro" id="IPR011006">
    <property type="entry name" value="CheY-like_superfamily"/>
</dbReference>
<sequence length="179" mass="19405">MSTGGRLGSMSKGVILCVDDDSTVLNALRVLLSKIFGSDNVIEIAEGGEEALEIVEEYAAEGTTVSVIVSDYIMPNMRGDALLVALHERSPNTIKIMLTGQSDLEGVKKAINHANLYRFLEKPFNNADLVLTLRSALHAFHQESQLRDEIRALQQELAASAAALQAKEAELAQLRAGRT</sequence>
<evidence type="ECO:0000313" key="5">
    <source>
        <dbReference type="EMBL" id="MTW33792.1"/>
    </source>
</evidence>
<proteinExistence type="predicted"/>
<feature type="modified residue" description="4-aspartylphosphate" evidence="2">
    <location>
        <position position="71"/>
    </location>
</feature>
<dbReference type="Gene3D" id="3.40.50.2300">
    <property type="match status" value="1"/>
</dbReference>
<keyword evidence="3" id="KW-0175">Coiled coil</keyword>
<dbReference type="PANTHER" id="PTHR44591:SF19">
    <property type="entry name" value="TWO-COMPONENT RESPONSE REGULATOR-RELATED"/>
    <property type="match status" value="1"/>
</dbReference>
<evidence type="ECO:0000259" key="4">
    <source>
        <dbReference type="PROSITE" id="PS50110"/>
    </source>
</evidence>
<dbReference type="EMBL" id="WNKW01000003">
    <property type="protein sequence ID" value="MTW33792.1"/>
    <property type="molecule type" value="Genomic_DNA"/>
</dbReference>
<reference evidence="5 6" key="1">
    <citation type="submission" date="2019-11" db="EMBL/GenBank/DDBJ databases">
        <title>Type strains purchased from KCTC, JCM and DSMZ.</title>
        <authorList>
            <person name="Lu H."/>
        </authorList>
    </citation>
    <scope>NUCLEOTIDE SEQUENCE [LARGE SCALE GENOMIC DNA]</scope>
    <source>
        <strain evidence="5 6">DSM 103461</strain>
    </source>
</reference>
<accession>A0ABW9SST4</accession>
<organism evidence="5 6">
    <name type="scientific">Pseudoduganella danionis</name>
    <dbReference type="NCBI Taxonomy" id="1890295"/>
    <lineage>
        <taxon>Bacteria</taxon>
        <taxon>Pseudomonadati</taxon>
        <taxon>Pseudomonadota</taxon>
        <taxon>Betaproteobacteria</taxon>
        <taxon>Burkholderiales</taxon>
        <taxon>Oxalobacteraceae</taxon>
        <taxon>Telluria group</taxon>
        <taxon>Pseudoduganella</taxon>
    </lineage>
</organism>
<name>A0ABW9SST4_9BURK</name>
<feature type="coiled-coil region" evidence="3">
    <location>
        <begin position="143"/>
        <end position="170"/>
    </location>
</feature>